<feature type="compositionally biased region" description="Low complexity" evidence="1">
    <location>
        <begin position="55"/>
        <end position="73"/>
    </location>
</feature>
<name>A0A8D8JN55_CULPI</name>
<feature type="compositionally biased region" description="Polar residues" evidence="1">
    <location>
        <begin position="1"/>
        <end position="13"/>
    </location>
</feature>
<dbReference type="EMBL" id="HBUE01290939">
    <property type="protein sequence ID" value="CAG6573881.1"/>
    <property type="molecule type" value="Transcribed_RNA"/>
</dbReference>
<protein>
    <submittedName>
        <fullName evidence="2">(northern house mosquito) hypothetical protein</fullName>
    </submittedName>
</protein>
<organism evidence="2">
    <name type="scientific">Culex pipiens</name>
    <name type="common">House mosquito</name>
    <dbReference type="NCBI Taxonomy" id="7175"/>
    <lineage>
        <taxon>Eukaryota</taxon>
        <taxon>Metazoa</taxon>
        <taxon>Ecdysozoa</taxon>
        <taxon>Arthropoda</taxon>
        <taxon>Hexapoda</taxon>
        <taxon>Insecta</taxon>
        <taxon>Pterygota</taxon>
        <taxon>Neoptera</taxon>
        <taxon>Endopterygota</taxon>
        <taxon>Diptera</taxon>
        <taxon>Nematocera</taxon>
        <taxon>Culicoidea</taxon>
        <taxon>Culicidae</taxon>
        <taxon>Culicinae</taxon>
        <taxon>Culicini</taxon>
        <taxon>Culex</taxon>
        <taxon>Culex</taxon>
    </lineage>
</organism>
<feature type="region of interest" description="Disordered" evidence="1">
    <location>
        <begin position="1"/>
        <end position="113"/>
    </location>
</feature>
<dbReference type="EMBL" id="HBUE01003576">
    <property type="protein sequence ID" value="CAG6444777.1"/>
    <property type="molecule type" value="Transcribed_RNA"/>
</dbReference>
<dbReference type="EMBL" id="HBUE01290940">
    <property type="protein sequence ID" value="CAG6573883.1"/>
    <property type="molecule type" value="Transcribed_RNA"/>
</dbReference>
<proteinExistence type="predicted"/>
<feature type="compositionally biased region" description="Low complexity" evidence="1">
    <location>
        <begin position="82"/>
        <end position="101"/>
    </location>
</feature>
<reference evidence="2" key="1">
    <citation type="submission" date="2021-05" db="EMBL/GenBank/DDBJ databases">
        <authorList>
            <person name="Alioto T."/>
            <person name="Alioto T."/>
            <person name="Gomez Garrido J."/>
        </authorList>
    </citation>
    <scope>NUCLEOTIDE SEQUENCE</scope>
</reference>
<dbReference type="EMBL" id="HBUE01185243">
    <property type="protein sequence ID" value="CAG6522266.1"/>
    <property type="molecule type" value="Transcribed_RNA"/>
</dbReference>
<feature type="compositionally biased region" description="Polar residues" evidence="1">
    <location>
        <begin position="21"/>
        <end position="33"/>
    </location>
</feature>
<sequence length="113" mass="12484">MPTTQRTSWSSPNIDLRYGKSPSNPTMVRSTLLRQPKKWHRPSSPSEAARLCGAQPRPQSQSVESPPVSNSSSKIPASIPYRTRTPSSKRSSSTTWDRSWSLPKSSTITTSPT</sequence>
<accession>A0A8D8JN55</accession>
<evidence type="ECO:0000256" key="1">
    <source>
        <dbReference type="SAM" id="MobiDB-lite"/>
    </source>
</evidence>
<dbReference type="EMBL" id="HBUE01185242">
    <property type="protein sequence ID" value="CAG6522264.1"/>
    <property type="molecule type" value="Transcribed_RNA"/>
</dbReference>
<evidence type="ECO:0000313" key="2">
    <source>
        <dbReference type="EMBL" id="CAG6573881.1"/>
    </source>
</evidence>
<feature type="compositionally biased region" description="Polar residues" evidence="1">
    <location>
        <begin position="102"/>
        <end position="113"/>
    </location>
</feature>
<dbReference type="AlphaFoldDB" id="A0A8D8JN55"/>